<keyword evidence="10" id="KW-0413">Isomerase</keyword>
<feature type="compositionally biased region" description="Polar residues" evidence="16">
    <location>
        <begin position="1"/>
        <end position="10"/>
    </location>
</feature>
<dbReference type="SUPFAM" id="SSF52540">
    <property type="entry name" value="P-loop containing nucleoside triphosphate hydrolases"/>
    <property type="match status" value="1"/>
</dbReference>
<evidence type="ECO:0000256" key="11">
    <source>
        <dbReference type="ARBA" id="ARBA00034617"/>
    </source>
</evidence>
<dbReference type="GO" id="GO:0033202">
    <property type="term" value="C:DNA helicase complex"/>
    <property type="evidence" value="ECO:0007669"/>
    <property type="project" value="TreeGrafter"/>
</dbReference>
<dbReference type="GO" id="GO:0043138">
    <property type="term" value="F:3'-5' DNA helicase activity"/>
    <property type="evidence" value="ECO:0007669"/>
    <property type="project" value="UniProtKB-EC"/>
</dbReference>
<dbReference type="AlphaFoldDB" id="A0A7U7G4H2"/>
<evidence type="ECO:0000256" key="6">
    <source>
        <dbReference type="ARBA" id="ARBA00022839"/>
    </source>
</evidence>
<feature type="domain" description="UvrD-like helicase ATP-binding" evidence="17">
    <location>
        <begin position="16"/>
        <end position="508"/>
    </location>
</feature>
<dbReference type="Gene3D" id="1.10.486.10">
    <property type="entry name" value="PCRA, domain 4"/>
    <property type="match status" value="1"/>
</dbReference>
<gene>
    <name evidence="19" type="ORF">SACS_0245</name>
</gene>
<proteinExistence type="predicted"/>
<evidence type="ECO:0000256" key="8">
    <source>
        <dbReference type="ARBA" id="ARBA00023125"/>
    </source>
</evidence>
<keyword evidence="2 15" id="KW-0547">Nucleotide-binding</keyword>
<keyword evidence="4 15" id="KW-0378">Hydrolase</keyword>
<dbReference type="PROSITE" id="PS51217">
    <property type="entry name" value="UVRD_HELICASE_CTER"/>
    <property type="match status" value="1"/>
</dbReference>
<dbReference type="GO" id="GO:0004527">
    <property type="term" value="F:exonuclease activity"/>
    <property type="evidence" value="ECO:0007669"/>
    <property type="project" value="UniProtKB-KW"/>
</dbReference>
<evidence type="ECO:0000256" key="13">
    <source>
        <dbReference type="ARBA" id="ARBA00034923"/>
    </source>
</evidence>
<dbReference type="InterPro" id="IPR014151">
    <property type="entry name" value="DNA_helicase_AddA"/>
</dbReference>
<evidence type="ECO:0000256" key="4">
    <source>
        <dbReference type="ARBA" id="ARBA00022801"/>
    </source>
</evidence>
<evidence type="ECO:0000256" key="5">
    <source>
        <dbReference type="ARBA" id="ARBA00022806"/>
    </source>
</evidence>
<dbReference type="RefSeq" id="WP_052348893.1">
    <property type="nucleotide sequence ID" value="NZ_CBLY010000002.1"/>
</dbReference>
<dbReference type="Pfam" id="PF13361">
    <property type="entry name" value="UvrD_C"/>
    <property type="match status" value="1"/>
</dbReference>
<evidence type="ECO:0000256" key="10">
    <source>
        <dbReference type="ARBA" id="ARBA00023235"/>
    </source>
</evidence>
<evidence type="ECO:0000256" key="9">
    <source>
        <dbReference type="ARBA" id="ARBA00023204"/>
    </source>
</evidence>
<keyword evidence="1" id="KW-0540">Nuclease</keyword>
<dbReference type="GO" id="GO:0005829">
    <property type="term" value="C:cytosol"/>
    <property type="evidence" value="ECO:0007669"/>
    <property type="project" value="TreeGrafter"/>
</dbReference>
<dbReference type="InterPro" id="IPR014016">
    <property type="entry name" value="UvrD-like_ATP-bd"/>
</dbReference>
<keyword evidence="9" id="KW-0234">DNA repair</keyword>
<dbReference type="PANTHER" id="PTHR11070">
    <property type="entry name" value="UVRD / RECB / PCRA DNA HELICASE FAMILY MEMBER"/>
    <property type="match status" value="1"/>
</dbReference>
<organism evidence="19 20">
    <name type="scientific">Parasaccharibacter apium</name>
    <dbReference type="NCBI Taxonomy" id="1510841"/>
    <lineage>
        <taxon>Bacteria</taxon>
        <taxon>Pseudomonadati</taxon>
        <taxon>Pseudomonadota</taxon>
        <taxon>Alphaproteobacteria</taxon>
        <taxon>Acetobacterales</taxon>
        <taxon>Acetobacteraceae</taxon>
        <taxon>Parasaccharibacter</taxon>
    </lineage>
</organism>
<protein>
    <recommendedName>
        <fullName evidence="12">DNA 3'-5' helicase</fullName>
        <ecNumber evidence="12">5.6.2.4</ecNumber>
    </recommendedName>
    <alternativeName>
        <fullName evidence="13">DNA 3'-5' helicase II</fullName>
    </alternativeName>
</protein>
<dbReference type="InterPro" id="IPR011604">
    <property type="entry name" value="PDDEXK-like_dom_sf"/>
</dbReference>
<keyword evidence="8" id="KW-0238">DNA-binding</keyword>
<dbReference type="Gene3D" id="3.90.320.10">
    <property type="match status" value="1"/>
</dbReference>
<comment type="catalytic activity">
    <reaction evidence="14">
        <text>ATP + H2O = ADP + phosphate + H(+)</text>
        <dbReference type="Rhea" id="RHEA:13065"/>
        <dbReference type="ChEBI" id="CHEBI:15377"/>
        <dbReference type="ChEBI" id="CHEBI:15378"/>
        <dbReference type="ChEBI" id="CHEBI:30616"/>
        <dbReference type="ChEBI" id="CHEBI:43474"/>
        <dbReference type="ChEBI" id="CHEBI:456216"/>
        <dbReference type="EC" id="5.6.2.4"/>
    </reaction>
</comment>
<dbReference type="EMBL" id="CBLY010000002">
    <property type="protein sequence ID" value="CDG32983.1"/>
    <property type="molecule type" value="Genomic_DNA"/>
</dbReference>
<dbReference type="SUPFAM" id="SSF52980">
    <property type="entry name" value="Restriction endonuclease-like"/>
    <property type="match status" value="1"/>
</dbReference>
<evidence type="ECO:0000256" key="2">
    <source>
        <dbReference type="ARBA" id="ARBA00022741"/>
    </source>
</evidence>
<evidence type="ECO:0000256" key="16">
    <source>
        <dbReference type="SAM" id="MobiDB-lite"/>
    </source>
</evidence>
<dbReference type="GO" id="GO:0000725">
    <property type="term" value="P:recombinational repair"/>
    <property type="evidence" value="ECO:0007669"/>
    <property type="project" value="TreeGrafter"/>
</dbReference>
<keyword evidence="3" id="KW-0227">DNA damage</keyword>
<evidence type="ECO:0000313" key="20">
    <source>
        <dbReference type="Proteomes" id="UP000027590"/>
    </source>
</evidence>
<dbReference type="Pfam" id="PF12705">
    <property type="entry name" value="PDDEXK_1"/>
    <property type="match status" value="1"/>
</dbReference>
<comment type="catalytic activity">
    <reaction evidence="11">
        <text>Couples ATP hydrolysis with the unwinding of duplex DNA by translocating in the 3'-5' direction.</text>
        <dbReference type="EC" id="5.6.2.4"/>
    </reaction>
</comment>
<keyword evidence="7 15" id="KW-0067">ATP-binding</keyword>
<evidence type="ECO:0000256" key="14">
    <source>
        <dbReference type="ARBA" id="ARBA00048988"/>
    </source>
</evidence>
<keyword evidence="5 15" id="KW-0347">Helicase</keyword>
<dbReference type="NCBIfam" id="TIGR02784">
    <property type="entry name" value="addA_alphas"/>
    <property type="match status" value="1"/>
</dbReference>
<comment type="caution">
    <text evidence="19">The sequence shown here is derived from an EMBL/GenBank/DDBJ whole genome shotgun (WGS) entry which is preliminary data.</text>
</comment>
<dbReference type="PROSITE" id="PS51198">
    <property type="entry name" value="UVRD_HELICASE_ATP_BIND"/>
    <property type="match status" value="1"/>
</dbReference>
<sequence length="1237" mass="136879">MIQLASQGQDNHQRALKEANAAQKKASNPMASVFVSASAGSGKTKLLIDRLLRLMLPLEQIGEDGQPVLLDGSEPSRILCLTYTKAAAAEMAHRLQSHLGRWVSLSDERLGEALTALDVPNTAATRECARGLFLKVLDAPGGLQIETIHAFCQSLLRRFPLEAELDPHFVLMEEADGQMALRRALEDSLAQNQDPVQVLAGLTGFDRLMGLLGQFNAQSGLLQPLLRLWEMWPERVQEAYQGLLDVGSEFSEVLKVEACQLEDEAAWRADIQAALPQLAPSKREKFETFLRWLECDNPAERDDAFLLSLLFTKEGGVMDMSRHLGAKARKAAPDLVQRLLDEARRQQEMQERIRIQRLLEINTAFLSLALPVMGRFADEKRNRGTVDYNDLIARTRAVLREPGAAWVLYKLDGGIDHLLLDEVQDNSGLQWEIAGALTTDFFSGSGVREDMPRPRTIFAVGDFKQSIYSFQGAEPEQFHKWRQEFARRVKNAGLLWEEPQLNVSFRSLSPVLKFVDAVFAGEAARDGLREPGEDGRLIHRSARSGGGGRVELWPLVPVDGTAGEVPDPWRAPEKNEDQRSTQQRLADALATHIRAQIGRPLQSDTAPLKAGEVMILVPKRSAFLRALIRALKARDVPVASFISSGLVEQPAVQDLMTLCDALLLPQDDLSLASVLTSPLGGLSDESLMALATADGQRRELGRGGMPLWSLLARRHEERPEWRAAWERLQALYKRVDYDSPYEILMQALGVQGGRTRLLARLGAEAAEPVDELLTVALTYETQHPPSLQGFLHWLRASTVESKREVEAEIDAVRIMTVHRSKGLQARLVILPDMTGTAGRPDPLLWTELDADMPEGGLADDALHGPLWIPQVKMGTERTRELLAHQQARQKEEKNRLLYVALTRASDALLICGWKPKKNSSQSCWYDHCLAGMNRLKEQLGEEAVGSSGDGHDDLESLFRMGLTVKDEPFAGDWEGESLVLEMPVMASAVAGIRPDAAPVRPALPAWMGQAPDWQVTPAPHEDALARPLAPSRPEAAAYGPLPAARSPLEIMREGLVIPQPARRRQDAMERGTLVHRLLQFLPDLPASERRLKAEAWLRHTMPGLAEEDVTSLAGHVVSVVEMDVLAPLFGPGSRAEQGVSGTLGRPGDGSGRVVLGQVDRFRFDGQTVWLCDYKTGRPPSRPERVPSAYLGQMASYRRVMQGLYPHCPVRCFIVWVDGPAVTALPESLLDVQENLPR</sequence>
<dbReference type="GO" id="GO:0003677">
    <property type="term" value="F:DNA binding"/>
    <property type="evidence" value="ECO:0007669"/>
    <property type="project" value="UniProtKB-KW"/>
</dbReference>
<name>A0A7U7G4H2_9PROT</name>
<feature type="binding site" evidence="15">
    <location>
        <begin position="37"/>
        <end position="44"/>
    </location>
    <ligand>
        <name>ATP</name>
        <dbReference type="ChEBI" id="CHEBI:30616"/>
    </ligand>
</feature>
<evidence type="ECO:0000259" key="17">
    <source>
        <dbReference type="PROSITE" id="PS51198"/>
    </source>
</evidence>
<accession>A0A7U7G4H2</accession>
<evidence type="ECO:0000256" key="1">
    <source>
        <dbReference type="ARBA" id="ARBA00022722"/>
    </source>
</evidence>
<dbReference type="InterPro" id="IPR014017">
    <property type="entry name" value="DNA_helicase_UvrD-like_C"/>
</dbReference>
<evidence type="ECO:0000256" key="7">
    <source>
        <dbReference type="ARBA" id="ARBA00022840"/>
    </source>
</evidence>
<feature type="region of interest" description="Disordered" evidence="16">
    <location>
        <begin position="1"/>
        <end position="24"/>
    </location>
</feature>
<dbReference type="GO" id="GO:0005524">
    <property type="term" value="F:ATP binding"/>
    <property type="evidence" value="ECO:0007669"/>
    <property type="project" value="UniProtKB-UniRule"/>
</dbReference>
<dbReference type="Proteomes" id="UP000027590">
    <property type="component" value="Unassembled WGS sequence"/>
</dbReference>
<dbReference type="PANTHER" id="PTHR11070:SF2">
    <property type="entry name" value="ATP-DEPENDENT DNA HELICASE SRS2"/>
    <property type="match status" value="1"/>
</dbReference>
<feature type="domain" description="UvrD-like helicase C-terminal" evidence="18">
    <location>
        <begin position="547"/>
        <end position="822"/>
    </location>
</feature>
<reference evidence="19 20" key="2">
    <citation type="journal article" date="2014" name="PLoS ONE">
        <title>Evolution of mitochondria reconstructed from the energy metabolism of living bacteria.</title>
        <authorList>
            <person name="Degli Esposti M."/>
            <person name="Chouaia B."/>
            <person name="Comandatore F."/>
            <person name="Crotti E."/>
            <person name="Sassera D."/>
            <person name="Lievens P.M."/>
            <person name="Daffonchio D."/>
            <person name="Bandi C."/>
        </authorList>
    </citation>
    <scope>NUCLEOTIDE SEQUENCE [LARGE SCALE GENOMIC DNA]</scope>
    <source>
        <strain evidence="20">AM169</strain>
    </source>
</reference>
<dbReference type="InterPro" id="IPR011335">
    <property type="entry name" value="Restrct_endonuc-II-like"/>
</dbReference>
<evidence type="ECO:0000256" key="15">
    <source>
        <dbReference type="PROSITE-ProRule" id="PRU00560"/>
    </source>
</evidence>
<dbReference type="InterPro" id="IPR000212">
    <property type="entry name" value="DNA_helicase_UvrD/REP"/>
</dbReference>
<dbReference type="Pfam" id="PF00580">
    <property type="entry name" value="UvrD-helicase"/>
    <property type="match status" value="1"/>
</dbReference>
<evidence type="ECO:0000256" key="3">
    <source>
        <dbReference type="ARBA" id="ARBA00022763"/>
    </source>
</evidence>
<evidence type="ECO:0000256" key="12">
    <source>
        <dbReference type="ARBA" id="ARBA00034808"/>
    </source>
</evidence>
<dbReference type="Gene3D" id="3.40.50.300">
    <property type="entry name" value="P-loop containing nucleotide triphosphate hydrolases"/>
    <property type="match status" value="3"/>
</dbReference>
<keyword evidence="6" id="KW-0269">Exonuclease</keyword>
<dbReference type="InterPro" id="IPR027417">
    <property type="entry name" value="P-loop_NTPase"/>
</dbReference>
<dbReference type="EC" id="5.6.2.4" evidence="12"/>
<evidence type="ECO:0000313" key="19">
    <source>
        <dbReference type="EMBL" id="CDG32983.1"/>
    </source>
</evidence>
<dbReference type="InterPro" id="IPR038726">
    <property type="entry name" value="PDDEXK_AddAB-type"/>
</dbReference>
<reference evidence="19 20" key="1">
    <citation type="journal article" date="2014" name="Genome Biol. Evol.">
        <title>Acetic acid bacteria genomes reveal functional traits for adaptation to life in insect guts.</title>
        <authorList>
            <person name="Chouaia B."/>
            <person name="Gaiarsa S."/>
            <person name="Crotti E."/>
            <person name="Comandatore F."/>
            <person name="Degli Esposti M."/>
            <person name="Ricci I."/>
            <person name="Alma A."/>
            <person name="Favia G."/>
            <person name="Bandi C."/>
            <person name="Daffonchio D."/>
        </authorList>
    </citation>
    <scope>NUCLEOTIDE SEQUENCE [LARGE SCALE GENOMIC DNA]</scope>
    <source>
        <strain evidence="20">AM169</strain>
    </source>
</reference>
<evidence type="ECO:0000259" key="18">
    <source>
        <dbReference type="PROSITE" id="PS51217"/>
    </source>
</evidence>